<accession>R7QFC8</accession>
<dbReference type="KEGG" id="ccp:CHC_T00005354001"/>
<dbReference type="GeneID" id="17324766"/>
<dbReference type="AlphaFoldDB" id="R7QFC8"/>
<keyword evidence="2" id="KW-1185">Reference proteome</keyword>
<reference evidence="2" key="1">
    <citation type="journal article" date="2013" name="Proc. Natl. Acad. Sci. U.S.A.">
        <title>Genome structure and metabolic features in the red seaweed Chondrus crispus shed light on evolution of the Archaeplastida.</title>
        <authorList>
            <person name="Collen J."/>
            <person name="Porcel B."/>
            <person name="Carre W."/>
            <person name="Ball S.G."/>
            <person name="Chaparro C."/>
            <person name="Tonon T."/>
            <person name="Barbeyron T."/>
            <person name="Michel G."/>
            <person name="Noel B."/>
            <person name="Valentin K."/>
            <person name="Elias M."/>
            <person name="Artiguenave F."/>
            <person name="Arun A."/>
            <person name="Aury J.M."/>
            <person name="Barbosa-Neto J.F."/>
            <person name="Bothwell J.H."/>
            <person name="Bouget F.Y."/>
            <person name="Brillet L."/>
            <person name="Cabello-Hurtado F."/>
            <person name="Capella-Gutierrez S."/>
            <person name="Charrier B."/>
            <person name="Cladiere L."/>
            <person name="Cock J.M."/>
            <person name="Coelho S.M."/>
            <person name="Colleoni C."/>
            <person name="Czjzek M."/>
            <person name="Da Silva C."/>
            <person name="Delage L."/>
            <person name="Denoeud F."/>
            <person name="Deschamps P."/>
            <person name="Dittami S.M."/>
            <person name="Gabaldon T."/>
            <person name="Gachon C.M."/>
            <person name="Groisillier A."/>
            <person name="Herve C."/>
            <person name="Jabbari K."/>
            <person name="Katinka M."/>
            <person name="Kloareg B."/>
            <person name="Kowalczyk N."/>
            <person name="Labadie K."/>
            <person name="Leblanc C."/>
            <person name="Lopez P.J."/>
            <person name="McLachlan D.H."/>
            <person name="Meslet-Cladiere L."/>
            <person name="Moustafa A."/>
            <person name="Nehr Z."/>
            <person name="Nyvall Collen P."/>
            <person name="Panaud O."/>
            <person name="Partensky F."/>
            <person name="Poulain J."/>
            <person name="Rensing S.A."/>
            <person name="Rousvoal S."/>
            <person name="Samson G."/>
            <person name="Symeonidi A."/>
            <person name="Weissenbach J."/>
            <person name="Zambounis A."/>
            <person name="Wincker P."/>
            <person name="Boyen C."/>
        </authorList>
    </citation>
    <scope>NUCLEOTIDE SEQUENCE [LARGE SCALE GENOMIC DNA]</scope>
    <source>
        <strain evidence="2">cv. Stackhouse</strain>
    </source>
</reference>
<dbReference type="Gramene" id="CDF37232">
    <property type="protein sequence ID" value="CDF37232"/>
    <property type="gene ID" value="CHC_T00005354001"/>
</dbReference>
<dbReference type="EMBL" id="HG001819">
    <property type="protein sequence ID" value="CDF37232.1"/>
    <property type="molecule type" value="Genomic_DNA"/>
</dbReference>
<proteinExistence type="predicted"/>
<gene>
    <name evidence="1" type="ORF">CHC_T00005354001</name>
</gene>
<evidence type="ECO:0000313" key="1">
    <source>
        <dbReference type="EMBL" id="CDF37232.1"/>
    </source>
</evidence>
<protein>
    <submittedName>
        <fullName evidence="1">Uncharacterized protein</fullName>
    </submittedName>
</protein>
<sequence length="66" mass="7613">MNRGVYDCVVVLKALPGTISSGFVFQRHCCSFLQPGPYVGTHIWHKHIFLNPTRVRFKKMCFSEQV</sequence>
<evidence type="ECO:0000313" key="2">
    <source>
        <dbReference type="Proteomes" id="UP000012073"/>
    </source>
</evidence>
<organism evidence="1 2">
    <name type="scientific">Chondrus crispus</name>
    <name type="common">Carrageen Irish moss</name>
    <name type="synonym">Polymorpha crispa</name>
    <dbReference type="NCBI Taxonomy" id="2769"/>
    <lineage>
        <taxon>Eukaryota</taxon>
        <taxon>Rhodophyta</taxon>
        <taxon>Florideophyceae</taxon>
        <taxon>Rhodymeniophycidae</taxon>
        <taxon>Gigartinales</taxon>
        <taxon>Gigartinaceae</taxon>
        <taxon>Chondrus</taxon>
    </lineage>
</organism>
<dbReference type="Proteomes" id="UP000012073">
    <property type="component" value="Unassembled WGS sequence"/>
</dbReference>
<name>R7QFC8_CHOCR</name>
<dbReference type="RefSeq" id="XP_005717051.1">
    <property type="nucleotide sequence ID" value="XM_005716994.1"/>
</dbReference>